<proteinExistence type="predicted"/>
<dbReference type="RefSeq" id="XP_001881774.1">
    <property type="nucleotide sequence ID" value="XM_001881739.1"/>
</dbReference>
<protein>
    <submittedName>
        <fullName evidence="2">Predicted protein</fullName>
    </submittedName>
</protein>
<dbReference type="HOGENOM" id="CLU_1170809_0_0_1"/>
<keyword evidence="1" id="KW-0812">Transmembrane</keyword>
<dbReference type="EMBL" id="DS547104">
    <property type="protein sequence ID" value="EDR07382.1"/>
    <property type="molecule type" value="Genomic_DNA"/>
</dbReference>
<keyword evidence="1" id="KW-1133">Transmembrane helix</keyword>
<accession>B0DCY9</accession>
<evidence type="ECO:0000313" key="2">
    <source>
        <dbReference type="EMBL" id="EDR07382.1"/>
    </source>
</evidence>
<dbReference type="GeneID" id="6077451"/>
<evidence type="ECO:0000256" key="1">
    <source>
        <dbReference type="SAM" id="Phobius"/>
    </source>
</evidence>
<dbReference type="AlphaFoldDB" id="B0DCY9"/>
<feature type="transmembrane region" description="Helical" evidence="1">
    <location>
        <begin position="172"/>
        <end position="196"/>
    </location>
</feature>
<name>B0DCY9_LACBS</name>
<dbReference type="Proteomes" id="UP000001194">
    <property type="component" value="Unassembled WGS sequence"/>
</dbReference>
<dbReference type="KEGG" id="lbc:LACBIDRAFT_327829"/>
<sequence>MMSRDKNLYPGKFEAGQQSHLLAHRLPGHACLSHATQFVSIESFLDVYPPFYFNILMSGDHYMTAITFYFYNISPCYSNSFFRVPAITLTLPNFLDISGHRYVAARSAACQFLYLRHVTLRLKLDFSSSGDHPSGLPAIVLTLPNFLDTRSYTLLHYAVQIQFFNIRRSPSFLVLFVFDYEACYTAILLLLANNLLALKHKITRLMCRLVLKQLHANTGIPNKEISVFKRVAISFAT</sequence>
<keyword evidence="3" id="KW-1185">Reference proteome</keyword>
<reference evidence="2 3" key="1">
    <citation type="journal article" date="2008" name="Nature">
        <title>The genome of Laccaria bicolor provides insights into mycorrhizal symbiosis.</title>
        <authorList>
            <person name="Martin F."/>
            <person name="Aerts A."/>
            <person name="Ahren D."/>
            <person name="Brun A."/>
            <person name="Danchin E.G.J."/>
            <person name="Duchaussoy F."/>
            <person name="Gibon J."/>
            <person name="Kohler A."/>
            <person name="Lindquist E."/>
            <person name="Pereda V."/>
            <person name="Salamov A."/>
            <person name="Shapiro H.J."/>
            <person name="Wuyts J."/>
            <person name="Blaudez D."/>
            <person name="Buee M."/>
            <person name="Brokstein P."/>
            <person name="Canbaeck B."/>
            <person name="Cohen D."/>
            <person name="Courty P.E."/>
            <person name="Coutinho P.M."/>
            <person name="Delaruelle C."/>
            <person name="Detter J.C."/>
            <person name="Deveau A."/>
            <person name="DiFazio S."/>
            <person name="Duplessis S."/>
            <person name="Fraissinet-Tachet L."/>
            <person name="Lucic E."/>
            <person name="Frey-Klett P."/>
            <person name="Fourrey C."/>
            <person name="Feussner I."/>
            <person name="Gay G."/>
            <person name="Grimwood J."/>
            <person name="Hoegger P.J."/>
            <person name="Jain P."/>
            <person name="Kilaru S."/>
            <person name="Labbe J."/>
            <person name="Lin Y.C."/>
            <person name="Legue V."/>
            <person name="Le Tacon F."/>
            <person name="Marmeisse R."/>
            <person name="Melayah D."/>
            <person name="Montanini B."/>
            <person name="Muratet M."/>
            <person name="Nehls U."/>
            <person name="Niculita-Hirzel H."/>
            <person name="Oudot-Le Secq M.P."/>
            <person name="Peter M."/>
            <person name="Quesneville H."/>
            <person name="Rajashekar B."/>
            <person name="Reich M."/>
            <person name="Rouhier N."/>
            <person name="Schmutz J."/>
            <person name="Yin T."/>
            <person name="Chalot M."/>
            <person name="Henrissat B."/>
            <person name="Kuees U."/>
            <person name="Lucas S."/>
            <person name="Van de Peer Y."/>
            <person name="Podila G.K."/>
            <person name="Polle A."/>
            <person name="Pukkila P.J."/>
            <person name="Richardson P.M."/>
            <person name="Rouze P."/>
            <person name="Sanders I.R."/>
            <person name="Stajich J.E."/>
            <person name="Tunlid A."/>
            <person name="Tuskan G."/>
            <person name="Grigoriev I.V."/>
        </authorList>
    </citation>
    <scope>NUCLEOTIDE SEQUENCE [LARGE SCALE GENOMIC DNA]</scope>
    <source>
        <strain evidence="3">S238N-H82 / ATCC MYA-4686</strain>
    </source>
</reference>
<keyword evidence="1" id="KW-0472">Membrane</keyword>
<organism evidence="3">
    <name type="scientific">Laccaria bicolor (strain S238N-H82 / ATCC MYA-4686)</name>
    <name type="common">Bicoloured deceiver</name>
    <name type="synonym">Laccaria laccata var. bicolor</name>
    <dbReference type="NCBI Taxonomy" id="486041"/>
    <lineage>
        <taxon>Eukaryota</taxon>
        <taxon>Fungi</taxon>
        <taxon>Dikarya</taxon>
        <taxon>Basidiomycota</taxon>
        <taxon>Agaricomycotina</taxon>
        <taxon>Agaricomycetes</taxon>
        <taxon>Agaricomycetidae</taxon>
        <taxon>Agaricales</taxon>
        <taxon>Agaricineae</taxon>
        <taxon>Hydnangiaceae</taxon>
        <taxon>Laccaria</taxon>
    </lineage>
</organism>
<dbReference type="InParanoid" id="B0DCY9"/>
<evidence type="ECO:0000313" key="3">
    <source>
        <dbReference type="Proteomes" id="UP000001194"/>
    </source>
</evidence>
<gene>
    <name evidence="2" type="ORF">LACBIDRAFT_327829</name>
</gene>